<dbReference type="Proteomes" id="UP000823749">
    <property type="component" value="Chromosome 1"/>
</dbReference>
<evidence type="ECO:0000313" key="1">
    <source>
        <dbReference type="EMBL" id="KAG5566554.1"/>
    </source>
</evidence>
<keyword evidence="2" id="KW-1185">Reference proteome</keyword>
<sequence length="95" mass="11203">MYKIQIDSNYTNCRNESMCIRFPSPFLSKLLCESLVNPKVAFAHSRPLPCKDLVKIRFRNGWWIVPLKQVLLQQDPAWWSGQHLVVSVHMESMYH</sequence>
<accession>A0AAV6LPB6</accession>
<name>A0AAV6LPB6_9ERIC</name>
<protein>
    <submittedName>
        <fullName evidence="1">Uncharacterized protein</fullName>
    </submittedName>
</protein>
<organism evidence="1 2">
    <name type="scientific">Rhododendron griersonianum</name>
    <dbReference type="NCBI Taxonomy" id="479676"/>
    <lineage>
        <taxon>Eukaryota</taxon>
        <taxon>Viridiplantae</taxon>
        <taxon>Streptophyta</taxon>
        <taxon>Embryophyta</taxon>
        <taxon>Tracheophyta</taxon>
        <taxon>Spermatophyta</taxon>
        <taxon>Magnoliopsida</taxon>
        <taxon>eudicotyledons</taxon>
        <taxon>Gunneridae</taxon>
        <taxon>Pentapetalae</taxon>
        <taxon>asterids</taxon>
        <taxon>Ericales</taxon>
        <taxon>Ericaceae</taxon>
        <taxon>Ericoideae</taxon>
        <taxon>Rhodoreae</taxon>
        <taxon>Rhododendron</taxon>
    </lineage>
</organism>
<proteinExistence type="predicted"/>
<reference evidence="1" key="1">
    <citation type="submission" date="2020-08" db="EMBL/GenBank/DDBJ databases">
        <title>Plant Genome Project.</title>
        <authorList>
            <person name="Zhang R.-G."/>
        </authorList>
    </citation>
    <scope>NUCLEOTIDE SEQUENCE</scope>
    <source>
        <strain evidence="1">WSP0</strain>
        <tissue evidence="1">Leaf</tissue>
    </source>
</reference>
<comment type="caution">
    <text evidence="1">The sequence shown here is derived from an EMBL/GenBank/DDBJ whole genome shotgun (WGS) entry which is preliminary data.</text>
</comment>
<evidence type="ECO:0000313" key="2">
    <source>
        <dbReference type="Proteomes" id="UP000823749"/>
    </source>
</evidence>
<dbReference type="EMBL" id="JACTNZ010000001">
    <property type="protein sequence ID" value="KAG5566554.1"/>
    <property type="molecule type" value="Genomic_DNA"/>
</dbReference>
<dbReference type="AlphaFoldDB" id="A0AAV6LPB6"/>
<gene>
    <name evidence="1" type="ORF">RHGRI_002193</name>
</gene>